<evidence type="ECO:0000256" key="2">
    <source>
        <dbReference type="ARBA" id="ARBA00007164"/>
    </source>
</evidence>
<evidence type="ECO:0000256" key="3">
    <source>
        <dbReference type="ARBA" id="ARBA00022729"/>
    </source>
</evidence>
<comment type="function">
    <text evidence="1">Removes C-terminal D-alanyl residues from sugar-peptide cell wall precursors.</text>
</comment>
<name>A0A381PXN6_9ZZZZ</name>
<dbReference type="InterPro" id="IPR001967">
    <property type="entry name" value="Peptidase_S11_N"/>
</dbReference>
<organism evidence="9">
    <name type="scientific">marine metagenome</name>
    <dbReference type="NCBI Taxonomy" id="408172"/>
    <lineage>
        <taxon>unclassified sequences</taxon>
        <taxon>metagenomes</taxon>
        <taxon>ecological metagenomes</taxon>
    </lineage>
</organism>
<evidence type="ECO:0000313" key="9">
    <source>
        <dbReference type="EMBL" id="SUZ71620.1"/>
    </source>
</evidence>
<dbReference type="GO" id="GO:0009252">
    <property type="term" value="P:peptidoglycan biosynthetic process"/>
    <property type="evidence" value="ECO:0007669"/>
    <property type="project" value="UniProtKB-KW"/>
</dbReference>
<protein>
    <recommendedName>
        <fullName evidence="8">Peptidase S11 D-alanyl-D-alanine carboxypeptidase A N-terminal domain-containing protein</fullName>
    </recommendedName>
</protein>
<dbReference type="Pfam" id="PF00768">
    <property type="entry name" value="Peptidase_S11"/>
    <property type="match status" value="1"/>
</dbReference>
<dbReference type="EMBL" id="UINC01001127">
    <property type="protein sequence ID" value="SUZ71620.1"/>
    <property type="molecule type" value="Genomic_DNA"/>
</dbReference>
<feature type="non-terminal residue" evidence="9">
    <location>
        <position position="346"/>
    </location>
</feature>
<proteinExistence type="inferred from homology"/>
<accession>A0A381PXN6</accession>
<dbReference type="SUPFAM" id="SSF69189">
    <property type="entry name" value="Penicillin-binding protein associated domain"/>
    <property type="match status" value="1"/>
</dbReference>
<keyword evidence="5" id="KW-0133">Cell shape</keyword>
<evidence type="ECO:0000256" key="6">
    <source>
        <dbReference type="ARBA" id="ARBA00022984"/>
    </source>
</evidence>
<gene>
    <name evidence="9" type="ORF">METZ01_LOCUS24474</name>
</gene>
<evidence type="ECO:0000256" key="7">
    <source>
        <dbReference type="ARBA" id="ARBA00023316"/>
    </source>
</evidence>
<keyword evidence="7" id="KW-0961">Cell wall biogenesis/degradation</keyword>
<dbReference type="GO" id="GO:0006508">
    <property type="term" value="P:proteolysis"/>
    <property type="evidence" value="ECO:0007669"/>
    <property type="project" value="InterPro"/>
</dbReference>
<dbReference type="InterPro" id="IPR012338">
    <property type="entry name" value="Beta-lactam/transpept-like"/>
</dbReference>
<feature type="non-terminal residue" evidence="9">
    <location>
        <position position="1"/>
    </location>
</feature>
<dbReference type="AlphaFoldDB" id="A0A381PXN6"/>
<dbReference type="InterPro" id="IPR018044">
    <property type="entry name" value="Peptidase_S11"/>
</dbReference>
<dbReference type="PANTHER" id="PTHR21581">
    <property type="entry name" value="D-ALANYL-D-ALANINE CARBOXYPEPTIDASE"/>
    <property type="match status" value="1"/>
</dbReference>
<dbReference type="GO" id="GO:0008360">
    <property type="term" value="P:regulation of cell shape"/>
    <property type="evidence" value="ECO:0007669"/>
    <property type="project" value="UniProtKB-KW"/>
</dbReference>
<dbReference type="GO" id="GO:0009002">
    <property type="term" value="F:serine-type D-Ala-D-Ala carboxypeptidase activity"/>
    <property type="evidence" value="ECO:0007669"/>
    <property type="project" value="InterPro"/>
</dbReference>
<keyword evidence="6" id="KW-0573">Peptidoglycan synthesis</keyword>
<evidence type="ECO:0000256" key="5">
    <source>
        <dbReference type="ARBA" id="ARBA00022960"/>
    </source>
</evidence>
<reference evidence="9" key="1">
    <citation type="submission" date="2018-05" db="EMBL/GenBank/DDBJ databases">
        <authorList>
            <person name="Lanie J.A."/>
            <person name="Ng W.-L."/>
            <person name="Kazmierczak K.M."/>
            <person name="Andrzejewski T.M."/>
            <person name="Davidsen T.M."/>
            <person name="Wayne K.J."/>
            <person name="Tettelin H."/>
            <person name="Glass J.I."/>
            <person name="Rusch D."/>
            <person name="Podicherti R."/>
            <person name="Tsui H.-C.T."/>
            <person name="Winkler M.E."/>
        </authorList>
    </citation>
    <scope>NUCLEOTIDE SEQUENCE</scope>
</reference>
<evidence type="ECO:0000256" key="4">
    <source>
        <dbReference type="ARBA" id="ARBA00022801"/>
    </source>
</evidence>
<keyword evidence="3" id="KW-0732">Signal</keyword>
<dbReference type="InterPro" id="IPR015956">
    <property type="entry name" value="Peniciliin-bd_prot_C_sf"/>
</dbReference>
<dbReference type="PRINTS" id="PR00725">
    <property type="entry name" value="DADACBPTASE1"/>
</dbReference>
<dbReference type="Gene3D" id="3.40.710.10">
    <property type="entry name" value="DD-peptidase/beta-lactamase superfamily"/>
    <property type="match status" value="1"/>
</dbReference>
<evidence type="ECO:0000256" key="1">
    <source>
        <dbReference type="ARBA" id="ARBA00003217"/>
    </source>
</evidence>
<evidence type="ECO:0000259" key="8">
    <source>
        <dbReference type="Pfam" id="PF00768"/>
    </source>
</evidence>
<dbReference type="PANTHER" id="PTHR21581:SF6">
    <property type="entry name" value="TRAFFICKING PROTEIN PARTICLE COMPLEX SUBUNIT 12"/>
    <property type="match status" value="1"/>
</dbReference>
<feature type="domain" description="Peptidase S11 D-alanyl-D-alanine carboxypeptidase A N-terminal" evidence="8">
    <location>
        <begin position="40"/>
        <end position="266"/>
    </location>
</feature>
<dbReference type="SUPFAM" id="SSF56601">
    <property type="entry name" value="beta-lactamase/transpeptidase-like"/>
    <property type="match status" value="1"/>
</dbReference>
<sequence>LRNSAVFNRYSIISGALFFITLFTANSVFSAENVNRYRSHYKAALLADAESGRILHHDRMHQKIYPASLVKMMVALIALEELESGRISLQDSVKVSRWASKIGGHQVYLKQGEIFKFRELMEATVIASANDASVAVAEHVLGSDKVFIKRMNERALELGMKKTRFYSVHGLPPGRGQQLDVSSAYDLYLLALELIKHPQFLRWSSTRLESFRNGTFQLLNTNHRLIKSYRGMEGMKTGYHRRAGFNLVSSAKRDGQRYISIIIGAKNSRMRSKTTRHLLDYGFDNYQKFELNKIDADVSYSAGVKGGELENVPLRATEAVSLLLSAEEHRRLEIWPQIPAQTGAPV</sequence>
<comment type="similarity">
    <text evidence="2">Belongs to the peptidase S11 family.</text>
</comment>
<dbReference type="GO" id="GO:0071555">
    <property type="term" value="P:cell wall organization"/>
    <property type="evidence" value="ECO:0007669"/>
    <property type="project" value="UniProtKB-KW"/>
</dbReference>
<keyword evidence="4" id="KW-0378">Hydrolase</keyword>